<feature type="transmembrane region" description="Helical" evidence="6">
    <location>
        <begin position="206"/>
        <end position="225"/>
    </location>
</feature>
<keyword evidence="8" id="KW-1185">Reference proteome</keyword>
<dbReference type="InterPro" id="IPR043216">
    <property type="entry name" value="PAP-like"/>
</dbReference>
<evidence type="ECO:0000256" key="6">
    <source>
        <dbReference type="SAM" id="Phobius"/>
    </source>
</evidence>
<dbReference type="InterPro" id="IPR036938">
    <property type="entry name" value="PAP2/HPO_sf"/>
</dbReference>
<dbReference type="SUPFAM" id="SSF48317">
    <property type="entry name" value="Acid phosphatase/Vanadium-dependent haloperoxidase"/>
    <property type="match status" value="1"/>
</dbReference>
<dbReference type="Gene3D" id="1.20.144.10">
    <property type="entry name" value="Phosphatidic acid phosphatase type 2/haloperoxidase"/>
    <property type="match status" value="1"/>
</dbReference>
<evidence type="ECO:0000256" key="1">
    <source>
        <dbReference type="ARBA" id="ARBA00004141"/>
    </source>
</evidence>
<feature type="transmembrane region" description="Helical" evidence="6">
    <location>
        <begin position="174"/>
        <end position="194"/>
    </location>
</feature>
<organism evidence="8 9">
    <name type="scientific">Limulus polyphemus</name>
    <name type="common">Atlantic horseshoe crab</name>
    <dbReference type="NCBI Taxonomy" id="6850"/>
    <lineage>
        <taxon>Eukaryota</taxon>
        <taxon>Metazoa</taxon>
        <taxon>Ecdysozoa</taxon>
        <taxon>Arthropoda</taxon>
        <taxon>Chelicerata</taxon>
        <taxon>Merostomata</taxon>
        <taxon>Xiphosura</taxon>
        <taxon>Limulidae</taxon>
        <taxon>Limulus</taxon>
    </lineage>
</organism>
<dbReference type="GeneID" id="106461424"/>
<name>A0ABM1B818_LIMPO</name>
<dbReference type="Pfam" id="PF01569">
    <property type="entry name" value="PAP2"/>
    <property type="match status" value="1"/>
</dbReference>
<dbReference type="InterPro" id="IPR000326">
    <property type="entry name" value="PAP2/HPO"/>
</dbReference>
<feature type="transmembrane region" description="Helical" evidence="6">
    <location>
        <begin position="59"/>
        <end position="81"/>
    </location>
</feature>
<evidence type="ECO:0000256" key="3">
    <source>
        <dbReference type="ARBA" id="ARBA00022692"/>
    </source>
</evidence>
<reference evidence="9" key="1">
    <citation type="submission" date="2025-08" db="UniProtKB">
        <authorList>
            <consortium name="RefSeq"/>
        </authorList>
    </citation>
    <scope>IDENTIFICATION</scope>
    <source>
        <tissue evidence="9">Muscle</tissue>
    </source>
</reference>
<protein>
    <submittedName>
        <fullName evidence="9">Phosphatidate phosphatase</fullName>
    </submittedName>
</protein>
<dbReference type="PANTHER" id="PTHR10165:SF197">
    <property type="entry name" value="FI04477P-RELATED"/>
    <property type="match status" value="1"/>
</dbReference>
<keyword evidence="3 6" id="KW-0812">Transmembrane</keyword>
<dbReference type="Proteomes" id="UP000694941">
    <property type="component" value="Unplaced"/>
</dbReference>
<feature type="transmembrane region" description="Helical" evidence="6">
    <location>
        <begin position="237"/>
        <end position="256"/>
    </location>
</feature>
<proteinExistence type="inferred from homology"/>
<dbReference type="PANTHER" id="PTHR10165">
    <property type="entry name" value="LIPID PHOSPHATE PHOSPHATASE"/>
    <property type="match status" value="1"/>
</dbReference>
<dbReference type="CDD" id="cd03384">
    <property type="entry name" value="PAP2_wunen"/>
    <property type="match status" value="1"/>
</dbReference>
<evidence type="ECO:0000256" key="5">
    <source>
        <dbReference type="ARBA" id="ARBA00023136"/>
    </source>
</evidence>
<keyword evidence="4 6" id="KW-1133">Transmembrane helix</keyword>
<comment type="similarity">
    <text evidence="2">Belongs to the PA-phosphatase related phosphoesterase family.</text>
</comment>
<feature type="domain" description="Phosphatidic acid phosphatase type 2/haloperoxidase" evidence="7">
    <location>
        <begin position="110"/>
        <end position="252"/>
    </location>
</feature>
<comment type="subcellular location">
    <subcellularLocation>
        <location evidence="1">Membrane</location>
        <topology evidence="1">Multi-pass membrane protein</topology>
    </subcellularLocation>
</comment>
<evidence type="ECO:0000313" key="9">
    <source>
        <dbReference type="RefSeq" id="XP_013776698.1"/>
    </source>
</evidence>
<gene>
    <name evidence="9" type="primary">LOC106461424</name>
</gene>
<feature type="transmembrane region" description="Helical" evidence="6">
    <location>
        <begin position="93"/>
        <end position="115"/>
    </location>
</feature>
<evidence type="ECO:0000256" key="4">
    <source>
        <dbReference type="ARBA" id="ARBA00022989"/>
    </source>
</evidence>
<dbReference type="RefSeq" id="XP_013776698.1">
    <property type="nucleotide sequence ID" value="XM_013921244.2"/>
</dbReference>
<dbReference type="SMART" id="SM00014">
    <property type="entry name" value="acidPPc"/>
    <property type="match status" value="1"/>
</dbReference>
<keyword evidence="5 6" id="KW-0472">Membrane</keyword>
<sequence length="291" mass="32751">MQPEERKLYLRIIFDIVFLAIVGIPLLIFFFAATPYKRGFFCDDDSIRYPYKDSTISNVTLYCVGVLGPAIVMTVAEAVICKKYKLSYKQPKVICGFSISCFVWQVYRTVGVFAFGACISQLSTDIAKYSIGRLRPHFIDVCQPDMSLTDCNHSYITEYRCTGSDENKIREARLSFPSGHASFSAYSMVYLAIYIQYRLICAKNSLLKPFLQAAVLLAAWYTGLSRVVDHKHHWSDVLSGFLLGIIVSLLVVFFIADLKKPAAAFDDSRTFLTPDASNTYGGEVQLESQTN</sequence>
<evidence type="ECO:0000256" key="2">
    <source>
        <dbReference type="ARBA" id="ARBA00008816"/>
    </source>
</evidence>
<accession>A0ABM1B818</accession>
<evidence type="ECO:0000313" key="8">
    <source>
        <dbReference type="Proteomes" id="UP000694941"/>
    </source>
</evidence>
<evidence type="ECO:0000259" key="7">
    <source>
        <dbReference type="SMART" id="SM00014"/>
    </source>
</evidence>
<feature type="transmembrane region" description="Helical" evidence="6">
    <location>
        <begin position="12"/>
        <end position="33"/>
    </location>
</feature>